<evidence type="ECO:0000313" key="1">
    <source>
        <dbReference type="EMBL" id="SKA51825.1"/>
    </source>
</evidence>
<dbReference type="OrthoDB" id="9887347at2"/>
<dbReference type="EMBL" id="FUWP01000023">
    <property type="protein sequence ID" value="SKA51825.1"/>
    <property type="molecule type" value="Genomic_DNA"/>
</dbReference>
<dbReference type="Proteomes" id="UP000191116">
    <property type="component" value="Unassembled WGS sequence"/>
</dbReference>
<evidence type="ECO:0000313" key="2">
    <source>
        <dbReference type="Proteomes" id="UP000191116"/>
    </source>
</evidence>
<dbReference type="RefSeq" id="WP_144379606.1">
    <property type="nucleotide sequence ID" value="NZ_AP024856.1"/>
</dbReference>
<reference evidence="1 2" key="1">
    <citation type="submission" date="2017-02" db="EMBL/GenBank/DDBJ databases">
        <authorList>
            <person name="Peterson S.W."/>
        </authorList>
    </citation>
    <scope>NUCLEOTIDE SEQUENCE [LARGE SCALE GENOMIC DNA]</scope>
    <source>
        <strain evidence="1 2">CECT 9189</strain>
    </source>
</reference>
<proteinExistence type="predicted"/>
<organism evidence="1 2">
    <name type="scientific">Photobacterium toruni</name>
    <dbReference type="NCBI Taxonomy" id="1935446"/>
    <lineage>
        <taxon>Bacteria</taxon>
        <taxon>Pseudomonadati</taxon>
        <taxon>Pseudomonadota</taxon>
        <taxon>Gammaproteobacteria</taxon>
        <taxon>Vibrionales</taxon>
        <taxon>Vibrionaceae</taxon>
        <taxon>Photobacterium</taxon>
    </lineage>
</organism>
<accession>A0A1T4UGE7</accession>
<sequence length="113" mass="13005">MDKPNFIQAQGNYKTAADTRPATLIIESENIVFNGYRYNVKYEQIDENTFTAQTANQMMSVKYTDSGANNKRLDVDVWKKYALTTDTENAVMDAKELLSISPTKTRYIFWISQ</sequence>
<gene>
    <name evidence="1" type="ORF">CZ814_03221</name>
</gene>
<name>A0A1T4UGE7_9GAMM</name>
<protein>
    <submittedName>
        <fullName evidence="1">Uncharacterized protein</fullName>
    </submittedName>
</protein>
<dbReference type="AlphaFoldDB" id="A0A1T4UGE7"/>